<evidence type="ECO:0000256" key="4">
    <source>
        <dbReference type="ARBA" id="ARBA00022840"/>
    </source>
</evidence>
<dbReference type="Pfam" id="PF00583">
    <property type="entry name" value="Acetyltransf_1"/>
    <property type="match status" value="1"/>
</dbReference>
<keyword evidence="7" id="KW-1185">Reference proteome</keyword>
<reference evidence="7" key="1">
    <citation type="submission" date="2018-05" db="EMBL/GenBank/DDBJ databases">
        <title>Zavarzinia sp. HR-AS.</title>
        <authorList>
            <person name="Lee Y."/>
            <person name="Jeon C.O."/>
        </authorList>
    </citation>
    <scope>NUCLEOTIDE SEQUENCE [LARGE SCALE GENOMIC DNA]</scope>
    <source>
        <strain evidence="7">DSM 1231</strain>
    </source>
</reference>
<sequence length="876" mass="93898">MTVRHLDYLFNPRIVALLGPAEPRDPVAAAVADGMRRAPFHGRLLVAEDTIEAVEALAEAPDLAILNGDLDRAPALIEVLGKKGCKVVLAVGAPPEDPAVVPAMVEAGRRNGVRIVGPGAFNLSVPAIGLQAVVSPVLPQPGRLAFITHSNGILDTLIDWAAGNGIGLSRAISLGAKCDVDLADILDWLALDHATGAIIMYLETITKPRKFMSALRAAARTKPVVVLKSGRHGPLPPSTTAIRRLADADAIFDAVLARAGCVRVEAIEELFDAAATLGFPGAAMGERLAIVANGYGAGLLASDHLLDRGARLAEFSSASLAAIATVPGLKSDQNPIDIGPDAQPERYADLLPILATDRGIDGILVIHTPSAVSSALSAVEATLRGFGTRRQPRLIACFMGETEARAARAALRASGIPTFSTPRQAARAIMHMVEYRRNQELLAETPPSIPADFTIDRAGVAEEIEQLRQAGREWVHGPDALRLLAAYGFPTVRPIFAATPQEAADHAKRIGATVVLKIATTDPIDKKTVGGVTLGLDEPEDVRRAAELMLRRVMTRAPQARIDGFTVEPMVIRPDGHELLLGFVEDEQFGPVIVFGNGGTACEVIRDRATALPPLNMALARHAIARTRVARLLDEGPGRPAVQAQAVELALMRLAQIAIDHPEIVELEINPMVADPSGVIVLDARFRLGEPSKPGSGRLAIRPYPETLEQAVVDDMGDHYLLRPIRPEDEVPLVRGVAKVNPEHLRLRFFAPMKELSHTFAARLTQIDYDREMAFVLMGEGPPGEAPWFGTGRLVCDPDGVKGEYAILVRSDRVGRGLGRLLMDRLIAYGRDRGLSEIYGEVLRENRTMLALATELGFTVHATPGEPDVVHVVLKL</sequence>
<feature type="domain" description="N-acetyltransferase" evidence="5">
    <location>
        <begin position="720"/>
        <end position="876"/>
    </location>
</feature>
<dbReference type="GO" id="GO:0005524">
    <property type="term" value="F:ATP binding"/>
    <property type="evidence" value="ECO:0007669"/>
    <property type="project" value="UniProtKB-KW"/>
</dbReference>
<evidence type="ECO:0000256" key="1">
    <source>
        <dbReference type="ARBA" id="ARBA00022532"/>
    </source>
</evidence>
<dbReference type="InterPro" id="IPR016102">
    <property type="entry name" value="Succinyl-CoA_synth-like"/>
</dbReference>
<protein>
    <submittedName>
        <fullName evidence="6">GNAT family N-acetyltransferase</fullName>
    </submittedName>
</protein>
<proteinExistence type="predicted"/>
<keyword evidence="4" id="KW-0067">ATP-binding</keyword>
<name>A0A317DVW3_9PROT</name>
<dbReference type="Gene3D" id="3.40.50.720">
    <property type="entry name" value="NAD(P)-binding Rossmann-like Domain"/>
    <property type="match status" value="1"/>
</dbReference>
<dbReference type="GO" id="GO:0016874">
    <property type="term" value="F:ligase activity"/>
    <property type="evidence" value="ECO:0007669"/>
    <property type="project" value="UniProtKB-KW"/>
</dbReference>
<comment type="caution">
    <text evidence="6">The sequence shown here is derived from an EMBL/GenBank/DDBJ whole genome shotgun (WGS) entry which is preliminary data.</text>
</comment>
<dbReference type="InterPro" id="IPR013815">
    <property type="entry name" value="ATP_grasp_subdomain_1"/>
</dbReference>
<dbReference type="InterPro" id="IPR032875">
    <property type="entry name" value="Succ_CoA_lig_flav_dom"/>
</dbReference>
<dbReference type="GO" id="GO:0006099">
    <property type="term" value="P:tricarboxylic acid cycle"/>
    <property type="evidence" value="ECO:0007669"/>
    <property type="project" value="UniProtKB-KW"/>
</dbReference>
<dbReference type="Gene3D" id="3.40.630.30">
    <property type="match status" value="1"/>
</dbReference>
<gene>
    <name evidence="6" type="ORF">DKG75_17880</name>
</gene>
<dbReference type="RefSeq" id="WP_109922533.1">
    <property type="nucleotide sequence ID" value="NZ_QGLF01000005.1"/>
</dbReference>
<dbReference type="InterPro" id="IPR016181">
    <property type="entry name" value="Acyl_CoA_acyltransferase"/>
</dbReference>
<keyword evidence="2" id="KW-0436">Ligase</keyword>
<dbReference type="SUPFAM" id="SSF52210">
    <property type="entry name" value="Succinyl-CoA synthetase domains"/>
    <property type="match status" value="2"/>
</dbReference>
<organism evidence="6 7">
    <name type="scientific">Zavarzinia compransoris</name>
    <dbReference type="NCBI Taxonomy" id="1264899"/>
    <lineage>
        <taxon>Bacteria</taxon>
        <taxon>Pseudomonadati</taxon>
        <taxon>Pseudomonadota</taxon>
        <taxon>Alphaproteobacteria</taxon>
        <taxon>Rhodospirillales</taxon>
        <taxon>Zavarziniaceae</taxon>
        <taxon>Zavarzinia</taxon>
    </lineage>
</organism>
<dbReference type="Gene3D" id="3.30.1490.20">
    <property type="entry name" value="ATP-grasp fold, A domain"/>
    <property type="match status" value="1"/>
</dbReference>
<dbReference type="AlphaFoldDB" id="A0A317DVW3"/>
<dbReference type="GO" id="GO:0016747">
    <property type="term" value="F:acyltransferase activity, transferring groups other than amino-acyl groups"/>
    <property type="evidence" value="ECO:0007669"/>
    <property type="project" value="InterPro"/>
</dbReference>
<dbReference type="SUPFAM" id="SSF56059">
    <property type="entry name" value="Glutathione synthetase ATP-binding domain-like"/>
    <property type="match status" value="1"/>
</dbReference>
<dbReference type="Proteomes" id="UP000246077">
    <property type="component" value="Unassembled WGS sequence"/>
</dbReference>
<dbReference type="Gene3D" id="3.40.50.261">
    <property type="entry name" value="Succinyl-CoA synthetase domains"/>
    <property type="match status" value="2"/>
</dbReference>
<evidence type="ECO:0000256" key="2">
    <source>
        <dbReference type="ARBA" id="ARBA00022598"/>
    </source>
</evidence>
<dbReference type="Gene3D" id="3.30.470.20">
    <property type="entry name" value="ATP-grasp fold, B domain"/>
    <property type="match status" value="1"/>
</dbReference>
<keyword evidence="6" id="KW-0808">Transferase</keyword>
<dbReference type="Pfam" id="PF13607">
    <property type="entry name" value="Succ_CoA_lig"/>
    <property type="match status" value="1"/>
</dbReference>
<evidence type="ECO:0000313" key="7">
    <source>
        <dbReference type="Proteomes" id="UP000246077"/>
    </source>
</evidence>
<dbReference type="InterPro" id="IPR036291">
    <property type="entry name" value="NAD(P)-bd_dom_sf"/>
</dbReference>
<dbReference type="PROSITE" id="PS51186">
    <property type="entry name" value="GNAT"/>
    <property type="match status" value="1"/>
</dbReference>
<dbReference type="OrthoDB" id="9807426at2"/>
<dbReference type="PANTHER" id="PTHR43334">
    <property type="entry name" value="ACETATE--COA LIGASE [ADP-FORMING]"/>
    <property type="match status" value="1"/>
</dbReference>
<accession>A0A317DVW3</accession>
<keyword evidence="1" id="KW-0816">Tricarboxylic acid cycle</keyword>
<dbReference type="SUPFAM" id="SSF55729">
    <property type="entry name" value="Acyl-CoA N-acyltransferases (Nat)"/>
    <property type="match status" value="1"/>
</dbReference>
<dbReference type="InterPro" id="IPR051538">
    <property type="entry name" value="Acyl-CoA_Synth/Transferase"/>
</dbReference>
<keyword evidence="3" id="KW-0547">Nucleotide-binding</keyword>
<dbReference type="PANTHER" id="PTHR43334:SF1">
    <property type="entry name" value="3-HYDROXYPROPIONATE--COA LIGASE [ADP-FORMING]"/>
    <property type="match status" value="1"/>
</dbReference>
<dbReference type="EMBL" id="QGLF01000005">
    <property type="protein sequence ID" value="PWR18847.1"/>
    <property type="molecule type" value="Genomic_DNA"/>
</dbReference>
<evidence type="ECO:0000313" key="6">
    <source>
        <dbReference type="EMBL" id="PWR18847.1"/>
    </source>
</evidence>
<evidence type="ECO:0000256" key="3">
    <source>
        <dbReference type="ARBA" id="ARBA00022741"/>
    </source>
</evidence>
<dbReference type="Pfam" id="PF13549">
    <property type="entry name" value="ATP-grasp_5"/>
    <property type="match status" value="1"/>
</dbReference>
<dbReference type="SUPFAM" id="SSF51735">
    <property type="entry name" value="NAD(P)-binding Rossmann-fold domains"/>
    <property type="match status" value="1"/>
</dbReference>
<dbReference type="InterPro" id="IPR000182">
    <property type="entry name" value="GNAT_dom"/>
</dbReference>
<evidence type="ECO:0000259" key="5">
    <source>
        <dbReference type="PROSITE" id="PS51186"/>
    </source>
</evidence>